<protein>
    <submittedName>
        <fullName evidence="1">Uncharacterized protein</fullName>
    </submittedName>
</protein>
<organism evidence="1 2">
    <name type="scientific">Trifolium subterraneum</name>
    <name type="common">Subterranean clover</name>
    <dbReference type="NCBI Taxonomy" id="3900"/>
    <lineage>
        <taxon>Eukaryota</taxon>
        <taxon>Viridiplantae</taxon>
        <taxon>Streptophyta</taxon>
        <taxon>Embryophyta</taxon>
        <taxon>Tracheophyta</taxon>
        <taxon>Spermatophyta</taxon>
        <taxon>Magnoliopsida</taxon>
        <taxon>eudicotyledons</taxon>
        <taxon>Gunneridae</taxon>
        <taxon>Pentapetalae</taxon>
        <taxon>rosids</taxon>
        <taxon>fabids</taxon>
        <taxon>Fabales</taxon>
        <taxon>Fabaceae</taxon>
        <taxon>Papilionoideae</taxon>
        <taxon>50 kb inversion clade</taxon>
        <taxon>NPAAA clade</taxon>
        <taxon>Hologalegina</taxon>
        <taxon>IRL clade</taxon>
        <taxon>Trifolieae</taxon>
        <taxon>Trifolium</taxon>
    </lineage>
</organism>
<evidence type="ECO:0000313" key="1">
    <source>
        <dbReference type="EMBL" id="GAU37031.1"/>
    </source>
</evidence>
<gene>
    <name evidence="1" type="ORF">TSUD_207370</name>
</gene>
<dbReference type="GO" id="GO:0046527">
    <property type="term" value="F:glucosyltransferase activity"/>
    <property type="evidence" value="ECO:0007669"/>
    <property type="project" value="TreeGrafter"/>
</dbReference>
<dbReference type="EMBL" id="DF973650">
    <property type="protein sequence ID" value="GAU37031.1"/>
    <property type="molecule type" value="Genomic_DNA"/>
</dbReference>
<dbReference type="OrthoDB" id="1743678at2759"/>
<proteinExistence type="predicted"/>
<evidence type="ECO:0000313" key="2">
    <source>
        <dbReference type="Proteomes" id="UP000242715"/>
    </source>
</evidence>
<dbReference type="GO" id="GO:0005886">
    <property type="term" value="C:plasma membrane"/>
    <property type="evidence" value="ECO:0007669"/>
    <property type="project" value="TreeGrafter"/>
</dbReference>
<reference evidence="2" key="1">
    <citation type="journal article" date="2017" name="Front. Plant Sci.">
        <title>Climate Clever Clovers: New Paradigm to Reduce the Environmental Footprint of Ruminants by Breeding Low Methanogenic Forages Utilizing Haplotype Variation.</title>
        <authorList>
            <person name="Kaur P."/>
            <person name="Appels R."/>
            <person name="Bayer P.E."/>
            <person name="Keeble-Gagnere G."/>
            <person name="Wang J."/>
            <person name="Hirakawa H."/>
            <person name="Shirasawa K."/>
            <person name="Vercoe P."/>
            <person name="Stefanova K."/>
            <person name="Durmic Z."/>
            <person name="Nichols P."/>
            <person name="Revell C."/>
            <person name="Isobe S.N."/>
            <person name="Edwards D."/>
            <person name="Erskine W."/>
        </authorList>
    </citation>
    <scope>NUCLEOTIDE SEQUENCE [LARGE SCALE GENOMIC DNA]</scope>
    <source>
        <strain evidence="2">cv. Daliak</strain>
    </source>
</reference>
<dbReference type="Proteomes" id="UP000242715">
    <property type="component" value="Unassembled WGS sequence"/>
</dbReference>
<sequence>MSSRAGPSESQGPPLQRRITRTQTAGNLLLSLKLLPNEIQAAVFALRNTRGLAWPKDYKKKKKDEDILDWLGAMYGFQKHNVANQREHLILLLANVHIRQFPKPDQQPKLDERALTEVMKKLFKNYKKWCKYLGRKSCQQYNKKCSNINYYT</sequence>
<dbReference type="PANTHER" id="PTHR12741">
    <property type="entry name" value="LYST-INTERACTING PROTEIN LIP5 DOPAMINE RESPONSIVE PROTEIN DRG-1"/>
    <property type="match status" value="1"/>
</dbReference>
<keyword evidence="2" id="KW-1185">Reference proteome</keyword>
<accession>A0A2Z6MZT3</accession>
<dbReference type="AlphaFoldDB" id="A0A2Z6MZT3"/>
<name>A0A2Z6MZT3_TRISU</name>
<dbReference type="PANTHER" id="PTHR12741:SF48">
    <property type="entry name" value="1,3-BETA-GLUCAN SYNTHASE COMPONENT FKS1-RELATED"/>
    <property type="match status" value="1"/>
</dbReference>